<reference evidence="6 7" key="1">
    <citation type="submission" date="2017-09" db="EMBL/GenBank/DDBJ databases">
        <authorList>
            <person name="Ehlers B."/>
            <person name="Leendertz F.H."/>
        </authorList>
    </citation>
    <scope>NUCLEOTIDE SEQUENCE [LARGE SCALE GENOMIC DNA]</scope>
    <source>
        <strain evidence="6 7">USBA 140</strain>
    </source>
</reference>
<dbReference type="GO" id="GO:0043565">
    <property type="term" value="F:sequence-specific DNA binding"/>
    <property type="evidence" value="ECO:0007669"/>
    <property type="project" value="TreeGrafter"/>
</dbReference>
<dbReference type="CDD" id="cd08432">
    <property type="entry name" value="PBP2_GcdR_TrpI_HvrB_AmpR_like"/>
    <property type="match status" value="1"/>
</dbReference>
<dbReference type="SUPFAM" id="SSF46785">
    <property type="entry name" value="Winged helix' DNA-binding domain"/>
    <property type="match status" value="1"/>
</dbReference>
<proteinExistence type="inferred from homology"/>
<dbReference type="PRINTS" id="PR00039">
    <property type="entry name" value="HTHLYSR"/>
</dbReference>
<evidence type="ECO:0000256" key="4">
    <source>
        <dbReference type="ARBA" id="ARBA00023163"/>
    </source>
</evidence>
<dbReference type="RefSeq" id="WP_097277856.1">
    <property type="nucleotide sequence ID" value="NZ_OCNJ01000002.1"/>
</dbReference>
<dbReference type="PROSITE" id="PS50931">
    <property type="entry name" value="HTH_LYSR"/>
    <property type="match status" value="1"/>
</dbReference>
<organism evidence="6 7">
    <name type="scientific">Caenispirillum bisanense</name>
    <dbReference type="NCBI Taxonomy" id="414052"/>
    <lineage>
        <taxon>Bacteria</taxon>
        <taxon>Pseudomonadati</taxon>
        <taxon>Pseudomonadota</taxon>
        <taxon>Alphaproteobacteria</taxon>
        <taxon>Rhodospirillales</taxon>
        <taxon>Novispirillaceae</taxon>
        <taxon>Caenispirillum</taxon>
    </lineage>
</organism>
<name>A0A286G890_9PROT</name>
<evidence type="ECO:0000256" key="1">
    <source>
        <dbReference type="ARBA" id="ARBA00009437"/>
    </source>
</evidence>
<dbReference type="Pfam" id="PF03466">
    <property type="entry name" value="LysR_substrate"/>
    <property type="match status" value="1"/>
</dbReference>
<dbReference type="InterPro" id="IPR036388">
    <property type="entry name" value="WH-like_DNA-bd_sf"/>
</dbReference>
<feature type="domain" description="HTH lysR-type" evidence="5">
    <location>
        <begin position="8"/>
        <end position="65"/>
    </location>
</feature>
<keyword evidence="2" id="KW-0805">Transcription regulation</keyword>
<comment type="similarity">
    <text evidence="1">Belongs to the LysR transcriptional regulatory family.</text>
</comment>
<evidence type="ECO:0000313" key="6">
    <source>
        <dbReference type="EMBL" id="SOD91708.1"/>
    </source>
</evidence>
<dbReference type="FunFam" id="1.10.10.10:FF:000038">
    <property type="entry name" value="Glycine cleavage system transcriptional activator"/>
    <property type="match status" value="1"/>
</dbReference>
<protein>
    <submittedName>
        <fullName evidence="6">LysR family transcriptional regulator, glycine cleavage system transcriptional activator</fullName>
    </submittedName>
</protein>
<dbReference type="PANTHER" id="PTHR30537:SF26">
    <property type="entry name" value="GLYCINE CLEAVAGE SYSTEM TRANSCRIPTIONAL ACTIVATOR"/>
    <property type="match status" value="1"/>
</dbReference>
<dbReference type="GO" id="GO:0006351">
    <property type="term" value="P:DNA-templated transcription"/>
    <property type="evidence" value="ECO:0007669"/>
    <property type="project" value="TreeGrafter"/>
</dbReference>
<evidence type="ECO:0000259" key="5">
    <source>
        <dbReference type="PROSITE" id="PS50931"/>
    </source>
</evidence>
<dbReference type="OrthoDB" id="9794694at2"/>
<dbReference type="EMBL" id="OCNJ01000002">
    <property type="protein sequence ID" value="SOD91708.1"/>
    <property type="molecule type" value="Genomic_DNA"/>
</dbReference>
<dbReference type="InterPro" id="IPR058163">
    <property type="entry name" value="LysR-type_TF_proteobact-type"/>
</dbReference>
<dbReference type="InterPro" id="IPR000847">
    <property type="entry name" value="LysR_HTH_N"/>
</dbReference>
<dbReference type="GO" id="GO:0003700">
    <property type="term" value="F:DNA-binding transcription factor activity"/>
    <property type="evidence" value="ECO:0007669"/>
    <property type="project" value="InterPro"/>
</dbReference>
<dbReference type="PANTHER" id="PTHR30537">
    <property type="entry name" value="HTH-TYPE TRANSCRIPTIONAL REGULATOR"/>
    <property type="match status" value="1"/>
</dbReference>
<dbReference type="AlphaFoldDB" id="A0A286G890"/>
<accession>A0A286G890</accession>
<dbReference type="InterPro" id="IPR005119">
    <property type="entry name" value="LysR_subst-bd"/>
</dbReference>
<evidence type="ECO:0000313" key="7">
    <source>
        <dbReference type="Proteomes" id="UP000219621"/>
    </source>
</evidence>
<gene>
    <name evidence="6" type="ORF">SAMN05421508_10267</name>
</gene>
<dbReference type="Gene3D" id="3.40.190.10">
    <property type="entry name" value="Periplasmic binding protein-like II"/>
    <property type="match status" value="2"/>
</dbReference>
<evidence type="ECO:0000256" key="3">
    <source>
        <dbReference type="ARBA" id="ARBA00023125"/>
    </source>
</evidence>
<evidence type="ECO:0000256" key="2">
    <source>
        <dbReference type="ARBA" id="ARBA00023015"/>
    </source>
</evidence>
<dbReference type="InterPro" id="IPR036390">
    <property type="entry name" value="WH_DNA-bd_sf"/>
</dbReference>
<dbReference type="Gene3D" id="1.10.10.10">
    <property type="entry name" value="Winged helix-like DNA-binding domain superfamily/Winged helix DNA-binding domain"/>
    <property type="match status" value="1"/>
</dbReference>
<keyword evidence="7" id="KW-1185">Reference proteome</keyword>
<dbReference type="Pfam" id="PF00126">
    <property type="entry name" value="HTH_1"/>
    <property type="match status" value="1"/>
</dbReference>
<sequence length="315" mass="34016">MDRFRRLPPLAALRAFEAAARHLNFRRAAEELAVTPTAISHQVRLLEETLGLRLFERGSRGVRLTAAGADLFPALRDGLDTMTAGVDRLRRQRDRAVVLSAPMAFSSRWVIPRVARFHATNPGIRLHVLASDDVVALDGRGADLAVRYGSGEVAGCAVTALLPGLFAPVVGGALAPARPDDLADHTLIGYRWREPRDRAPLWPEWCRAAGIPWATPARELFFSEEGDALQAALAGQGVALANLALVASEIAAGLLRIPFGPILRDRAFRLVVPDGPARRRPDVAAVCDWLRDEAATAAHDVERLAAAWQPGAAAR</sequence>
<keyword evidence="4" id="KW-0804">Transcription</keyword>
<keyword evidence="3" id="KW-0238">DNA-binding</keyword>
<dbReference type="Proteomes" id="UP000219621">
    <property type="component" value="Unassembled WGS sequence"/>
</dbReference>
<dbReference type="SUPFAM" id="SSF53850">
    <property type="entry name" value="Periplasmic binding protein-like II"/>
    <property type="match status" value="1"/>
</dbReference>